<protein>
    <recommendedName>
        <fullName evidence="3">YCII-related domain-containing protein</fullName>
    </recommendedName>
</protein>
<accession>A0A3N1LIX1</accession>
<organism evidence="1 2">
    <name type="scientific">Stella humosa</name>
    <dbReference type="NCBI Taxonomy" id="94"/>
    <lineage>
        <taxon>Bacteria</taxon>
        <taxon>Pseudomonadati</taxon>
        <taxon>Pseudomonadota</taxon>
        <taxon>Alphaproteobacteria</taxon>
        <taxon>Rhodospirillales</taxon>
        <taxon>Stellaceae</taxon>
        <taxon>Stella</taxon>
    </lineage>
</organism>
<proteinExistence type="predicted"/>
<gene>
    <name evidence="1" type="ORF">EDC65_2668</name>
</gene>
<dbReference type="RefSeq" id="WP_123690209.1">
    <property type="nucleotide sequence ID" value="NZ_AP019700.1"/>
</dbReference>
<name>A0A3N1LIX1_9PROT</name>
<evidence type="ECO:0008006" key="3">
    <source>
        <dbReference type="Google" id="ProtNLM"/>
    </source>
</evidence>
<dbReference type="OrthoDB" id="7376427at2"/>
<dbReference type="Proteomes" id="UP000278222">
    <property type="component" value="Unassembled WGS sequence"/>
</dbReference>
<comment type="caution">
    <text evidence="1">The sequence shown here is derived from an EMBL/GenBank/DDBJ whole genome shotgun (WGS) entry which is preliminary data.</text>
</comment>
<evidence type="ECO:0000313" key="2">
    <source>
        <dbReference type="Proteomes" id="UP000278222"/>
    </source>
</evidence>
<dbReference type="AlphaFoldDB" id="A0A3N1LIX1"/>
<reference evidence="1 2" key="1">
    <citation type="submission" date="2018-11" db="EMBL/GenBank/DDBJ databases">
        <title>Genomic Encyclopedia of Type Strains, Phase IV (KMG-IV): sequencing the most valuable type-strain genomes for metagenomic binning, comparative biology and taxonomic classification.</title>
        <authorList>
            <person name="Goeker M."/>
        </authorList>
    </citation>
    <scope>NUCLEOTIDE SEQUENCE [LARGE SCALE GENOMIC DNA]</scope>
    <source>
        <strain evidence="1 2">DSM 5900</strain>
    </source>
</reference>
<keyword evidence="2" id="KW-1185">Reference proteome</keyword>
<dbReference type="EMBL" id="RJKX01000014">
    <property type="protein sequence ID" value="ROP90809.1"/>
    <property type="molecule type" value="Genomic_DNA"/>
</dbReference>
<evidence type="ECO:0000313" key="1">
    <source>
        <dbReference type="EMBL" id="ROP90809.1"/>
    </source>
</evidence>
<sequence length="96" mass="9956">MDEFILLMHGEVGAPDAAWGPYLARLRESGAFAGGSAIGDGICVSKEGTAAPVTAHLIGYIRVNAAGIEDVRALLVGNPHFEAGGTVEIRRLPRTG</sequence>